<comment type="similarity">
    <text evidence="2">Belongs to the KRE9/KNH1 family.</text>
</comment>
<comment type="function">
    <text evidence="1">Involved in cell wall beta(1-&gt;6) glucan synthesis.</text>
</comment>
<reference evidence="7 8" key="1">
    <citation type="submission" date="2014-12" db="EMBL/GenBank/DDBJ databases">
        <authorList>
            <person name="Neuveglise Cecile"/>
        </authorList>
    </citation>
    <scope>NUCLEOTIDE SEQUENCE [LARGE SCALE GENOMIC DNA]</scope>
    <source>
        <strain evidence="7 8">CBS 12615</strain>
    </source>
</reference>
<dbReference type="Pfam" id="PF05390">
    <property type="entry name" value="Kre9_KNH1_C"/>
    <property type="match status" value="1"/>
</dbReference>
<dbReference type="GO" id="GO:0005576">
    <property type="term" value="C:extracellular region"/>
    <property type="evidence" value="ECO:0007669"/>
    <property type="project" value="EnsemblFungi"/>
</dbReference>
<feature type="chain" id="PRO_5002195301" evidence="4">
    <location>
        <begin position="30"/>
        <end position="266"/>
    </location>
</feature>
<dbReference type="GeneID" id="34683835"/>
<dbReference type="AlphaFoldDB" id="A0A0C7MT24"/>
<dbReference type="EMBL" id="LN736360">
    <property type="protein sequence ID" value="CEP60444.1"/>
    <property type="molecule type" value="Genomic_DNA"/>
</dbReference>
<name>A0A0C7MT24_9SACH</name>
<feature type="domain" description="Yeast cell wall synthesis Kre9/Knh1 C-terminal" evidence="5">
    <location>
        <begin position="162"/>
        <end position="262"/>
    </location>
</feature>
<evidence type="ECO:0000256" key="4">
    <source>
        <dbReference type="SAM" id="SignalP"/>
    </source>
</evidence>
<evidence type="ECO:0000256" key="3">
    <source>
        <dbReference type="ARBA" id="ARBA00022729"/>
    </source>
</evidence>
<evidence type="ECO:0000259" key="6">
    <source>
        <dbReference type="Pfam" id="PF10342"/>
    </source>
</evidence>
<keyword evidence="8" id="KW-1185">Reference proteome</keyword>
<dbReference type="Proteomes" id="UP000054304">
    <property type="component" value="Unassembled WGS sequence"/>
</dbReference>
<evidence type="ECO:0000256" key="2">
    <source>
        <dbReference type="ARBA" id="ARBA00006816"/>
    </source>
</evidence>
<dbReference type="OrthoDB" id="2432613at2759"/>
<dbReference type="InterPro" id="IPR045328">
    <property type="entry name" value="Kre9/Knh1"/>
</dbReference>
<evidence type="ECO:0000313" key="8">
    <source>
        <dbReference type="Proteomes" id="UP000054304"/>
    </source>
</evidence>
<dbReference type="Pfam" id="PF10342">
    <property type="entry name" value="Kre9_KNH"/>
    <property type="match status" value="1"/>
</dbReference>
<gene>
    <name evidence="7" type="ORF">LALA0_S01e11034g</name>
</gene>
<dbReference type="HOGENOM" id="CLU_063732_1_0_1"/>
<evidence type="ECO:0000259" key="5">
    <source>
        <dbReference type="Pfam" id="PF05390"/>
    </source>
</evidence>
<dbReference type="InterPro" id="IPR008659">
    <property type="entry name" value="Kre9/Knh1_C"/>
</dbReference>
<evidence type="ECO:0000256" key="1">
    <source>
        <dbReference type="ARBA" id="ARBA00004010"/>
    </source>
</evidence>
<dbReference type="GO" id="GO:0006078">
    <property type="term" value="P:(1-&gt;6)-beta-D-glucan biosynthetic process"/>
    <property type="evidence" value="ECO:0007669"/>
    <property type="project" value="EnsemblFungi"/>
</dbReference>
<dbReference type="RefSeq" id="XP_022626688.1">
    <property type="nucleotide sequence ID" value="XM_022774607.1"/>
</dbReference>
<organism evidence="7 8">
    <name type="scientific">Lachancea lanzarotensis</name>
    <dbReference type="NCBI Taxonomy" id="1245769"/>
    <lineage>
        <taxon>Eukaryota</taxon>
        <taxon>Fungi</taxon>
        <taxon>Dikarya</taxon>
        <taxon>Ascomycota</taxon>
        <taxon>Saccharomycotina</taxon>
        <taxon>Saccharomycetes</taxon>
        <taxon>Saccharomycetales</taxon>
        <taxon>Saccharomycetaceae</taxon>
        <taxon>Lachancea</taxon>
    </lineage>
</organism>
<keyword evidence="3 4" id="KW-0732">Signal</keyword>
<proteinExistence type="inferred from homology"/>
<dbReference type="PANTHER" id="PTHR28154">
    <property type="entry name" value="CELL WALL SYNTHESIS PROTEIN KNH1-RELATED"/>
    <property type="match status" value="1"/>
</dbReference>
<dbReference type="PANTHER" id="PTHR28154:SF1">
    <property type="entry name" value="CELL WALL SYNTHESIS PROTEIN KNH1-RELATED"/>
    <property type="match status" value="1"/>
</dbReference>
<feature type="signal peptide" evidence="4">
    <location>
        <begin position="1"/>
        <end position="29"/>
    </location>
</feature>
<accession>A0A0C7MT24</accession>
<protein>
    <submittedName>
        <fullName evidence="7">LALA0S01e11034g1_1</fullName>
    </submittedName>
</protein>
<evidence type="ECO:0000313" key="7">
    <source>
        <dbReference type="EMBL" id="CEP60444.1"/>
    </source>
</evidence>
<feature type="domain" description="Yeast cell wall synthesis Kre9/Knh1-like N-terminal" evidence="6">
    <location>
        <begin position="25"/>
        <end position="127"/>
    </location>
</feature>
<dbReference type="GO" id="GO:0031505">
    <property type="term" value="P:fungal-type cell wall organization"/>
    <property type="evidence" value="ECO:0007669"/>
    <property type="project" value="TreeGrafter"/>
</dbReference>
<dbReference type="STRING" id="1245769.A0A0C7MT24"/>
<sequence>MPLRSLISLIQIYLCLVAADLAVVKPGSGDQISVSSNSASFDVEWTDAGNVPDLSSVTQYVFTLCSGPNNKIEAVTTLATVSAGEVTANKYTVTVDTNAGASGTYFVQVVAVSPEWITIHYSNRFTITGLQGNKAAPPVNEPQGPTPETMKIGPDGPPPPIDSASFKLPYASQTGSTLFAAMQTQPGSTVTATQWTRINPTSACTFFKAGTYKPQIKTTITAGWDYTITSRINDVHPKPMPAENGGWYKRADKMTLTTRKVNRSVN</sequence>
<dbReference type="InterPro" id="IPR018466">
    <property type="entry name" value="Kre9/Knh1-like_N"/>
</dbReference>
<dbReference type="GO" id="GO:0042546">
    <property type="term" value="P:cell wall biogenesis"/>
    <property type="evidence" value="ECO:0007669"/>
    <property type="project" value="InterPro"/>
</dbReference>